<sequence length="103" mass="11490">MQQRFAIAPPQLQTAIASPQLPKQRTDKSALTLSHPFNLPIPFFNEPQRHREHRVRAIAPPQLPKQRSHPSTSQTAIAPLKLPKSDRTLSPSQTAIAPLQPPK</sequence>
<dbReference type="EMBL" id="VILF01000004">
    <property type="protein sequence ID" value="MTJ44712.1"/>
    <property type="molecule type" value="Genomic_DNA"/>
</dbReference>
<dbReference type="Proteomes" id="UP001517388">
    <property type="component" value="Unassembled WGS sequence"/>
</dbReference>
<reference evidence="2" key="1">
    <citation type="journal article" date="2020" name="Toxins">
        <title>Phylogenomic Analysis of Secondary Metabolism in the Toxic Cyanobacterial Genera Anabaena, Dolichospermum and Aphanizomenon.</title>
        <authorList>
            <person name="Oesterholm J."/>
            <person name="Popin R.V."/>
            <person name="Fewer D.P."/>
            <person name="Sivonen K."/>
        </authorList>
    </citation>
    <scope>NUCLEOTIDE SEQUENCE [LARGE SCALE GENOMIC DNA]</scope>
    <source>
        <strain evidence="2">UHCC 0037</strain>
    </source>
</reference>
<organism evidence="1 2">
    <name type="scientific">Dolichospermum flos-aquae UHCC 0037</name>
    <dbReference type="NCBI Taxonomy" id="2590026"/>
    <lineage>
        <taxon>Bacteria</taxon>
        <taxon>Bacillati</taxon>
        <taxon>Cyanobacteriota</taxon>
        <taxon>Cyanophyceae</taxon>
        <taxon>Nostocales</taxon>
        <taxon>Aphanizomenonaceae</taxon>
        <taxon>Dolichospermum</taxon>
    </lineage>
</organism>
<keyword evidence="2" id="KW-1185">Reference proteome</keyword>
<proteinExistence type="predicted"/>
<evidence type="ECO:0000313" key="2">
    <source>
        <dbReference type="Proteomes" id="UP001517388"/>
    </source>
</evidence>
<accession>A0ACC7S955</accession>
<name>A0ACC7S955_DOLFA</name>
<comment type="caution">
    <text evidence="1">The sequence shown here is derived from an EMBL/GenBank/DDBJ whole genome shotgun (WGS) entry which is preliminary data.</text>
</comment>
<evidence type="ECO:0000313" key="1">
    <source>
        <dbReference type="EMBL" id="MTJ44712.1"/>
    </source>
</evidence>
<gene>
    <name evidence="1" type="ORF">FJR39_16660</name>
</gene>
<protein>
    <submittedName>
        <fullName evidence="1">Uncharacterized protein</fullName>
    </submittedName>
</protein>